<evidence type="ECO:0000256" key="1">
    <source>
        <dbReference type="ARBA" id="ARBA00004651"/>
    </source>
</evidence>
<feature type="transmembrane region" description="Helical" evidence="14">
    <location>
        <begin position="36"/>
        <end position="56"/>
    </location>
</feature>
<name>A0A2N3HT35_9BACT</name>
<keyword evidence="8" id="KW-0915">Sodium</keyword>
<dbReference type="AlphaFoldDB" id="A0A2N3HT35"/>
<evidence type="ECO:0000256" key="8">
    <source>
        <dbReference type="ARBA" id="ARBA00023053"/>
    </source>
</evidence>
<dbReference type="RefSeq" id="WP_101262745.1">
    <property type="nucleotide sequence ID" value="NZ_MVDD01000016.1"/>
</dbReference>
<comment type="caution">
    <text evidence="15">The sequence shown here is derived from an EMBL/GenBank/DDBJ whole genome shotgun (WGS) entry which is preliminary data.</text>
</comment>
<dbReference type="Gene3D" id="1.20.1730.10">
    <property type="entry name" value="Sodium/glucose cotransporter"/>
    <property type="match status" value="1"/>
</dbReference>
<feature type="transmembrane region" description="Helical" evidence="14">
    <location>
        <begin position="152"/>
        <end position="169"/>
    </location>
</feature>
<dbReference type="Proteomes" id="UP000233535">
    <property type="component" value="Unassembled WGS sequence"/>
</dbReference>
<feature type="transmembrane region" description="Helical" evidence="14">
    <location>
        <begin position="300"/>
        <end position="322"/>
    </location>
</feature>
<dbReference type="InterPro" id="IPR038377">
    <property type="entry name" value="Na/Glc_symporter_sf"/>
</dbReference>
<dbReference type="InterPro" id="IPR050277">
    <property type="entry name" value="Sodium:Solute_Symporter"/>
</dbReference>
<keyword evidence="5 14" id="KW-0812">Transmembrane</keyword>
<evidence type="ECO:0000256" key="2">
    <source>
        <dbReference type="ARBA" id="ARBA00006434"/>
    </source>
</evidence>
<evidence type="ECO:0000256" key="5">
    <source>
        <dbReference type="ARBA" id="ARBA00022692"/>
    </source>
</evidence>
<feature type="transmembrane region" description="Helical" evidence="14">
    <location>
        <begin position="219"/>
        <end position="242"/>
    </location>
</feature>
<sequence>MNPLQLLSILLLILYFAAIMIIVLRSKESENSEDYFLAGRQLSFGALAITFIASWWGGGSAIDLVDHGFNQGISSFWIYGMPVLFATFLMYLFSKAIRKIGTITQPQLMELRYNKTVAFLLSLLILVFMILGVATQAVVIGKFFQAFFNIDYKIAALTGTSIVLLYSFFGGFKGVVVTDIIQFFFLLIAAIVLFVFAYKHSGGFEKVQQLALNANKTEFLSFFHNLSNNFVFIITFGCSWMIQANIWQRISASKTPGDAKKMMSLAFVIFIPLYLIVTLTGVLSFGLFDSVPEGGIVPAIIIRYMPLGLAALLFVGLCSAIMSTMDSMINTGAMVLSIDIYKKLFRQNAEPKQMVWAGKISTVIISFLGLLIALEIRSILKITWIGSDFLATGAFVPLVLGFIWKAGNSKAATVSILFGLLFSTYNLLIALGVNLPKAWETASVQQALIGMLASAVIFISVSIITKPETEKAEAFIKKAGMR</sequence>
<evidence type="ECO:0000313" key="15">
    <source>
        <dbReference type="EMBL" id="PKQ61218.1"/>
    </source>
</evidence>
<dbReference type="PANTHER" id="PTHR48086">
    <property type="entry name" value="SODIUM/PROLINE SYMPORTER-RELATED"/>
    <property type="match status" value="1"/>
</dbReference>
<feature type="transmembrane region" description="Helical" evidence="14">
    <location>
        <begin position="76"/>
        <end position="97"/>
    </location>
</feature>
<feature type="transmembrane region" description="Helical" evidence="14">
    <location>
        <begin position="117"/>
        <end position="140"/>
    </location>
</feature>
<feature type="transmembrane region" description="Helical" evidence="14">
    <location>
        <begin position="263"/>
        <end position="288"/>
    </location>
</feature>
<evidence type="ECO:0000256" key="6">
    <source>
        <dbReference type="ARBA" id="ARBA00022847"/>
    </source>
</evidence>
<keyword evidence="16" id="KW-1185">Reference proteome</keyword>
<dbReference type="GO" id="GO:0015293">
    <property type="term" value="F:symporter activity"/>
    <property type="evidence" value="ECO:0007669"/>
    <property type="project" value="UniProtKB-KW"/>
</dbReference>
<keyword evidence="4" id="KW-1003">Cell membrane</keyword>
<evidence type="ECO:0000256" key="14">
    <source>
        <dbReference type="SAM" id="Phobius"/>
    </source>
</evidence>
<dbReference type="EMBL" id="MVDD01000016">
    <property type="protein sequence ID" value="PKQ61218.1"/>
    <property type="molecule type" value="Genomic_DNA"/>
</dbReference>
<keyword evidence="9" id="KW-0406">Ion transport</keyword>
<evidence type="ECO:0000256" key="13">
    <source>
        <dbReference type="RuleBase" id="RU362091"/>
    </source>
</evidence>
<comment type="similarity">
    <text evidence="2 13">Belongs to the sodium:solute symporter (SSF) (TC 2.A.21) family.</text>
</comment>
<feature type="transmembrane region" description="Helical" evidence="14">
    <location>
        <begin position="181"/>
        <end position="199"/>
    </location>
</feature>
<dbReference type="Pfam" id="PF00474">
    <property type="entry name" value="SSF"/>
    <property type="match status" value="1"/>
</dbReference>
<dbReference type="OrthoDB" id="9803597at2"/>
<keyword evidence="11" id="KW-0739">Sodium transport</keyword>
<feature type="transmembrane region" description="Helical" evidence="14">
    <location>
        <begin position="447"/>
        <end position="465"/>
    </location>
</feature>
<dbReference type="GO" id="GO:0005886">
    <property type="term" value="C:plasma membrane"/>
    <property type="evidence" value="ECO:0007669"/>
    <property type="project" value="UniProtKB-SubCell"/>
</dbReference>
<evidence type="ECO:0000256" key="11">
    <source>
        <dbReference type="ARBA" id="ARBA00023201"/>
    </source>
</evidence>
<evidence type="ECO:0000256" key="10">
    <source>
        <dbReference type="ARBA" id="ARBA00023136"/>
    </source>
</evidence>
<reference evidence="15 16" key="1">
    <citation type="journal article" date="2017" name="Front. Microbiol.">
        <title>Labilibaculum manganireducens gen. nov., sp. nov. and Labilibaculum filiforme sp. nov., Novel Bacteroidetes Isolated from Subsurface Sediments of the Baltic Sea.</title>
        <authorList>
            <person name="Vandieken V."/>
            <person name="Marshall I.P."/>
            <person name="Niemann H."/>
            <person name="Engelen B."/>
            <person name="Cypionka H."/>
        </authorList>
    </citation>
    <scope>NUCLEOTIDE SEQUENCE [LARGE SCALE GENOMIC DNA]</scope>
    <source>
        <strain evidence="15 16">59.16B</strain>
    </source>
</reference>
<proteinExistence type="inferred from homology"/>
<evidence type="ECO:0000256" key="4">
    <source>
        <dbReference type="ARBA" id="ARBA00022475"/>
    </source>
</evidence>
<keyword evidence="6" id="KW-0769">Symport</keyword>
<dbReference type="GO" id="GO:0006814">
    <property type="term" value="P:sodium ion transport"/>
    <property type="evidence" value="ECO:0007669"/>
    <property type="project" value="UniProtKB-KW"/>
</dbReference>
<feature type="transmembrane region" description="Helical" evidence="14">
    <location>
        <begin position="416"/>
        <end position="435"/>
    </location>
</feature>
<evidence type="ECO:0000256" key="3">
    <source>
        <dbReference type="ARBA" id="ARBA00022448"/>
    </source>
</evidence>
<organism evidence="15 16">
    <name type="scientific">Labilibaculum filiforme</name>
    <dbReference type="NCBI Taxonomy" id="1940526"/>
    <lineage>
        <taxon>Bacteria</taxon>
        <taxon>Pseudomonadati</taxon>
        <taxon>Bacteroidota</taxon>
        <taxon>Bacteroidia</taxon>
        <taxon>Marinilabiliales</taxon>
        <taxon>Marinifilaceae</taxon>
        <taxon>Labilibaculum</taxon>
    </lineage>
</organism>
<evidence type="ECO:0000256" key="12">
    <source>
        <dbReference type="ARBA" id="ARBA00033708"/>
    </source>
</evidence>
<dbReference type="CDD" id="cd10322">
    <property type="entry name" value="SLC5sbd"/>
    <property type="match status" value="1"/>
</dbReference>
<dbReference type="PANTHER" id="PTHR48086:SF3">
    <property type="entry name" value="SODIUM_PROLINE SYMPORTER"/>
    <property type="match status" value="1"/>
</dbReference>
<comment type="subcellular location">
    <subcellularLocation>
        <location evidence="1">Cell membrane</location>
        <topology evidence="1">Multi-pass membrane protein</topology>
    </subcellularLocation>
</comment>
<protein>
    <submittedName>
        <fullName evidence="15">Sodium:solute symporter</fullName>
    </submittedName>
</protein>
<evidence type="ECO:0000256" key="7">
    <source>
        <dbReference type="ARBA" id="ARBA00022989"/>
    </source>
</evidence>
<accession>A0A2N3HT35</accession>
<feature type="transmembrane region" description="Helical" evidence="14">
    <location>
        <begin position="382"/>
        <end position="404"/>
    </location>
</feature>
<dbReference type="PROSITE" id="PS50283">
    <property type="entry name" value="NA_SOLUT_SYMP_3"/>
    <property type="match status" value="1"/>
</dbReference>
<feature type="transmembrane region" description="Helical" evidence="14">
    <location>
        <begin position="356"/>
        <end position="376"/>
    </location>
</feature>
<evidence type="ECO:0000313" key="16">
    <source>
        <dbReference type="Proteomes" id="UP000233535"/>
    </source>
</evidence>
<feature type="transmembrane region" description="Helical" evidence="14">
    <location>
        <begin position="6"/>
        <end position="24"/>
    </location>
</feature>
<gene>
    <name evidence="15" type="ORF">BZG02_16420</name>
</gene>
<keyword evidence="7 14" id="KW-1133">Transmembrane helix</keyword>
<keyword evidence="10 14" id="KW-0472">Membrane</keyword>
<keyword evidence="3" id="KW-0813">Transport</keyword>
<evidence type="ECO:0000256" key="9">
    <source>
        <dbReference type="ARBA" id="ARBA00023065"/>
    </source>
</evidence>
<dbReference type="InterPro" id="IPR001734">
    <property type="entry name" value="Na/solute_symporter"/>
</dbReference>
<comment type="catalytic activity">
    <reaction evidence="12">
        <text>L-proline(in) + Na(+)(in) = L-proline(out) + Na(+)(out)</text>
        <dbReference type="Rhea" id="RHEA:28967"/>
        <dbReference type="ChEBI" id="CHEBI:29101"/>
        <dbReference type="ChEBI" id="CHEBI:60039"/>
    </reaction>
</comment>